<dbReference type="GO" id="GO:0006596">
    <property type="term" value="P:polyamine biosynthetic process"/>
    <property type="evidence" value="ECO:0007669"/>
    <property type="project" value="UniProtKB-UniRule"/>
</dbReference>
<evidence type="ECO:0000256" key="2">
    <source>
        <dbReference type="ARBA" id="ARBA00022679"/>
    </source>
</evidence>
<evidence type="ECO:0000313" key="6">
    <source>
        <dbReference type="EMBL" id="KRG46446.1"/>
    </source>
</evidence>
<keyword evidence="7" id="KW-1185">Reference proteome</keyword>
<dbReference type="InterPro" id="IPR029063">
    <property type="entry name" value="SAM-dependent_MTases_sf"/>
</dbReference>
<dbReference type="CDD" id="cd02440">
    <property type="entry name" value="AdoMet_MTases"/>
    <property type="match status" value="1"/>
</dbReference>
<evidence type="ECO:0000259" key="5">
    <source>
        <dbReference type="PROSITE" id="PS51006"/>
    </source>
</evidence>
<keyword evidence="3 4" id="KW-0620">Polyamine biosynthesis</keyword>
<evidence type="ECO:0000256" key="1">
    <source>
        <dbReference type="ARBA" id="ARBA00007867"/>
    </source>
</evidence>
<gene>
    <name evidence="6" type="ORF">ARC20_05465</name>
</gene>
<dbReference type="Proteomes" id="UP000051802">
    <property type="component" value="Unassembled WGS sequence"/>
</dbReference>
<protein>
    <recommendedName>
        <fullName evidence="5">PABS domain-containing protein</fullName>
    </recommendedName>
</protein>
<evidence type="ECO:0000256" key="4">
    <source>
        <dbReference type="PROSITE-ProRule" id="PRU00354"/>
    </source>
</evidence>
<evidence type="ECO:0000256" key="3">
    <source>
        <dbReference type="ARBA" id="ARBA00023115"/>
    </source>
</evidence>
<dbReference type="PANTHER" id="PTHR43317">
    <property type="entry name" value="THERMOSPERMINE SYNTHASE ACAULIS5"/>
    <property type="match status" value="1"/>
</dbReference>
<dbReference type="SUPFAM" id="SSF53335">
    <property type="entry name" value="S-adenosyl-L-methionine-dependent methyltransferases"/>
    <property type="match status" value="1"/>
</dbReference>
<name>A0A0R0AXF7_9GAMM</name>
<dbReference type="PANTHER" id="PTHR43317:SF11">
    <property type="entry name" value="POLYAMINE AMINOPROPYLTRANSFERASE 2"/>
    <property type="match status" value="1"/>
</dbReference>
<dbReference type="InterPro" id="IPR030374">
    <property type="entry name" value="PABS"/>
</dbReference>
<dbReference type="EMBL" id="LLXU01000055">
    <property type="protein sequence ID" value="KRG46446.1"/>
    <property type="molecule type" value="Genomic_DNA"/>
</dbReference>
<dbReference type="PROSITE" id="PS51006">
    <property type="entry name" value="PABS_2"/>
    <property type="match status" value="1"/>
</dbReference>
<dbReference type="Gene3D" id="3.40.50.150">
    <property type="entry name" value="Vaccinia Virus protein VP39"/>
    <property type="match status" value="1"/>
</dbReference>
<dbReference type="STRING" id="676599.ARC20_05465"/>
<feature type="active site" description="Proton acceptor" evidence="4">
    <location>
        <position position="132"/>
    </location>
</feature>
<dbReference type="NCBIfam" id="NF037959">
    <property type="entry name" value="MFS_SpdSyn"/>
    <property type="match status" value="1"/>
</dbReference>
<dbReference type="AlphaFoldDB" id="A0A0R0AXF7"/>
<accession>A0A0R0AXF7</accession>
<feature type="domain" description="PABS" evidence="5">
    <location>
        <begin position="1"/>
        <end position="217"/>
    </location>
</feature>
<dbReference type="RefSeq" id="WP_057644911.1">
    <property type="nucleotide sequence ID" value="NZ_LLXU01000055.1"/>
</dbReference>
<comment type="similarity">
    <text evidence="1">Belongs to the spermidine/spermine synthase family.</text>
</comment>
<sequence length="240" mass="26618">MKPSAGSGAYLRRGWRFLELQFEGAVTQTRMLRWAPDVLWVGYTRSMLAALWLHPAARRIGIVGLGGGAQVKFLHRHFPQLRIDVVENDAGVLALREAFRIPPDDARLRVVQGDGAAWLRDHPGAFDILLVDAYDAGGIPGHMGSQGFYAVCRGALAPGGVMASNLYDTDLRAHHAHLRQVFGEQHLLLAEPRMSNEVAFAWRGTPTPPPVSQWLRERPSSARWQLRAGVHRLAKAWAAR</sequence>
<evidence type="ECO:0000313" key="7">
    <source>
        <dbReference type="Proteomes" id="UP000051802"/>
    </source>
</evidence>
<dbReference type="Pfam" id="PF01564">
    <property type="entry name" value="Spermine_synth"/>
    <property type="match status" value="1"/>
</dbReference>
<proteinExistence type="inferred from homology"/>
<organism evidence="6 7">
    <name type="scientific">Stenotrophomonas panacihumi</name>
    <dbReference type="NCBI Taxonomy" id="676599"/>
    <lineage>
        <taxon>Bacteria</taxon>
        <taxon>Pseudomonadati</taxon>
        <taxon>Pseudomonadota</taxon>
        <taxon>Gammaproteobacteria</taxon>
        <taxon>Lysobacterales</taxon>
        <taxon>Lysobacteraceae</taxon>
        <taxon>Stenotrophomonas</taxon>
    </lineage>
</organism>
<dbReference type="GO" id="GO:0016740">
    <property type="term" value="F:transferase activity"/>
    <property type="evidence" value="ECO:0007669"/>
    <property type="project" value="UniProtKB-UniRule"/>
</dbReference>
<reference evidence="6 7" key="1">
    <citation type="submission" date="2015-10" db="EMBL/GenBank/DDBJ databases">
        <title>Genome sequencing and analysis of members of genus Stenotrophomonas.</title>
        <authorList>
            <person name="Patil P.P."/>
            <person name="Midha S."/>
            <person name="Patil P.B."/>
        </authorList>
    </citation>
    <scope>NUCLEOTIDE SEQUENCE [LARGE SCALE GENOMIC DNA]</scope>
    <source>
        <strain evidence="6 7">JCM 16536</strain>
    </source>
</reference>
<comment type="caution">
    <text evidence="6">The sequence shown here is derived from an EMBL/GenBank/DDBJ whole genome shotgun (WGS) entry which is preliminary data.</text>
</comment>
<dbReference type="OrthoDB" id="117774at2"/>
<keyword evidence="2 4" id="KW-0808">Transferase</keyword>